<proteinExistence type="predicted"/>
<dbReference type="VEuPathDB" id="AmoebaDB:DDB_G0271464"/>
<evidence type="ECO:0000313" key="2">
    <source>
        <dbReference type="EMBL" id="EAL71862.1"/>
    </source>
</evidence>
<keyword evidence="1" id="KW-0812">Transmembrane</keyword>
<dbReference type="EMBL" id="AAFI02000006">
    <property type="protein sequence ID" value="EAL71862.1"/>
    <property type="molecule type" value="Genomic_DNA"/>
</dbReference>
<sequence>MAPCNNCSPDSSLPLLFLLVPLPPVVEVVMVCDKLEHLLRKMECLPYPFLFDCIWPSLFSSLNKMNLFHLHVVVCLIVISDNDGELSVRLPVLNESNQTLSPTLYES</sequence>
<evidence type="ECO:0000313" key="3">
    <source>
        <dbReference type="Proteomes" id="UP000002195"/>
    </source>
</evidence>
<organism evidence="2 3">
    <name type="scientific">Dictyostelium discoideum</name>
    <name type="common">Social amoeba</name>
    <dbReference type="NCBI Taxonomy" id="44689"/>
    <lineage>
        <taxon>Eukaryota</taxon>
        <taxon>Amoebozoa</taxon>
        <taxon>Evosea</taxon>
        <taxon>Eumycetozoa</taxon>
        <taxon>Dictyostelia</taxon>
        <taxon>Dictyosteliales</taxon>
        <taxon>Dictyosteliaceae</taxon>
        <taxon>Dictyostelium</taxon>
    </lineage>
</organism>
<keyword evidence="1" id="KW-0472">Membrane</keyword>
<keyword evidence="3" id="KW-1185">Reference proteome</keyword>
<accession>Q55B23</accession>
<evidence type="ECO:0000256" key="1">
    <source>
        <dbReference type="SAM" id="Phobius"/>
    </source>
</evidence>
<comment type="caution">
    <text evidence="2">The sequence shown here is derived from an EMBL/GenBank/DDBJ whole genome shotgun (WGS) entry which is preliminary data.</text>
</comment>
<protein>
    <submittedName>
        <fullName evidence="2">Uncharacterized protein</fullName>
    </submittedName>
</protein>
<dbReference type="KEGG" id="ddi:DDB_G0271464"/>
<feature type="transmembrane region" description="Helical" evidence="1">
    <location>
        <begin position="12"/>
        <end position="32"/>
    </location>
</feature>
<dbReference type="RefSeq" id="XP_645789.1">
    <property type="nucleotide sequence ID" value="XM_640697.1"/>
</dbReference>
<reference evidence="2 3" key="1">
    <citation type="journal article" date="2005" name="Nature">
        <title>The genome of the social amoeba Dictyostelium discoideum.</title>
        <authorList>
            <consortium name="The Dictyostelium discoideum Sequencing Consortium"/>
            <person name="Eichinger L."/>
            <person name="Pachebat J.A."/>
            <person name="Glockner G."/>
            <person name="Rajandream M.A."/>
            <person name="Sucgang R."/>
            <person name="Berriman M."/>
            <person name="Song J."/>
            <person name="Olsen R."/>
            <person name="Szafranski K."/>
            <person name="Xu Q."/>
            <person name="Tunggal B."/>
            <person name="Kummerfeld S."/>
            <person name="Madera M."/>
            <person name="Konfortov B.A."/>
            <person name="Rivero F."/>
            <person name="Bankier A.T."/>
            <person name="Lehmann R."/>
            <person name="Hamlin N."/>
            <person name="Davies R."/>
            <person name="Gaudet P."/>
            <person name="Fey P."/>
            <person name="Pilcher K."/>
            <person name="Chen G."/>
            <person name="Saunders D."/>
            <person name="Sodergren E."/>
            <person name="Davis P."/>
            <person name="Kerhornou A."/>
            <person name="Nie X."/>
            <person name="Hall N."/>
            <person name="Anjard C."/>
            <person name="Hemphill L."/>
            <person name="Bason N."/>
            <person name="Farbrother P."/>
            <person name="Desany B."/>
            <person name="Just E."/>
            <person name="Morio T."/>
            <person name="Rost R."/>
            <person name="Churcher C."/>
            <person name="Cooper J."/>
            <person name="Haydock S."/>
            <person name="van Driessche N."/>
            <person name="Cronin A."/>
            <person name="Goodhead I."/>
            <person name="Muzny D."/>
            <person name="Mourier T."/>
            <person name="Pain A."/>
            <person name="Lu M."/>
            <person name="Harper D."/>
            <person name="Lindsay R."/>
            <person name="Hauser H."/>
            <person name="James K."/>
            <person name="Quiles M."/>
            <person name="Madan Babu M."/>
            <person name="Saito T."/>
            <person name="Buchrieser C."/>
            <person name="Wardroper A."/>
            <person name="Felder M."/>
            <person name="Thangavelu M."/>
            <person name="Johnson D."/>
            <person name="Knights A."/>
            <person name="Loulseged H."/>
            <person name="Mungall K."/>
            <person name="Oliver K."/>
            <person name="Price C."/>
            <person name="Quail M.A."/>
            <person name="Urushihara H."/>
            <person name="Hernandez J."/>
            <person name="Rabbinowitsch E."/>
            <person name="Steffen D."/>
            <person name="Sanders M."/>
            <person name="Ma J."/>
            <person name="Kohara Y."/>
            <person name="Sharp S."/>
            <person name="Simmonds M."/>
            <person name="Spiegler S."/>
            <person name="Tivey A."/>
            <person name="Sugano S."/>
            <person name="White B."/>
            <person name="Walker D."/>
            <person name="Woodward J."/>
            <person name="Winckler T."/>
            <person name="Tanaka Y."/>
            <person name="Shaulsky G."/>
            <person name="Schleicher M."/>
            <person name="Weinstock G."/>
            <person name="Rosenthal A."/>
            <person name="Cox E.C."/>
            <person name="Chisholm R.L."/>
            <person name="Gibbs R."/>
            <person name="Loomis W.F."/>
            <person name="Platzer M."/>
            <person name="Kay R.R."/>
            <person name="Williams J."/>
            <person name="Dear P.H."/>
            <person name="Noegel A.A."/>
            <person name="Barrell B."/>
            <person name="Kuspa A."/>
        </authorList>
    </citation>
    <scope>NUCLEOTIDE SEQUENCE [LARGE SCALE GENOMIC DNA]</scope>
    <source>
        <strain evidence="2 3">AX4</strain>
    </source>
</reference>
<dbReference type="InParanoid" id="Q55B23"/>
<name>Q55B23_DICDI</name>
<dbReference type="PaxDb" id="44689-DDB0216841"/>
<dbReference type="Proteomes" id="UP000002195">
    <property type="component" value="Unassembled WGS sequence"/>
</dbReference>
<dbReference type="HOGENOM" id="CLU_2214925_0_0_1"/>
<gene>
    <name evidence="2" type="ORF">DDB_G0271464</name>
</gene>
<dbReference type="GeneID" id="8617981"/>
<keyword evidence="1" id="KW-1133">Transmembrane helix</keyword>
<dbReference type="AlphaFoldDB" id="Q55B23"/>